<comment type="caution">
    <text evidence="8">The sequence shown here is derived from an EMBL/GenBank/DDBJ whole genome shotgun (WGS) entry which is preliminary data.</text>
</comment>
<evidence type="ECO:0000313" key="9">
    <source>
        <dbReference type="Proteomes" id="UP001431209"/>
    </source>
</evidence>
<name>A0AAW2ZAS9_9EUKA</name>
<comment type="cofactor">
    <cofactor evidence="2">
        <name>chloride</name>
        <dbReference type="ChEBI" id="CHEBI:17996"/>
    </cofactor>
</comment>
<dbReference type="PANTHER" id="PTHR12411">
    <property type="entry name" value="CYSTEINE PROTEASE FAMILY C1-RELATED"/>
    <property type="match status" value="1"/>
</dbReference>
<evidence type="ECO:0000256" key="3">
    <source>
        <dbReference type="ARBA" id="ARBA00008455"/>
    </source>
</evidence>
<dbReference type="SUPFAM" id="SSF54001">
    <property type="entry name" value="Cysteine proteinases"/>
    <property type="match status" value="1"/>
</dbReference>
<evidence type="ECO:0000256" key="1">
    <source>
        <dbReference type="ARBA" id="ARBA00000738"/>
    </source>
</evidence>
<evidence type="ECO:0000256" key="6">
    <source>
        <dbReference type="SAM" id="SignalP"/>
    </source>
</evidence>
<dbReference type="SUPFAM" id="SSF75001">
    <property type="entry name" value="Dipeptidyl peptidase I (cathepsin C), exclusion domain"/>
    <property type="match status" value="1"/>
</dbReference>
<dbReference type="GO" id="GO:0008234">
    <property type="term" value="F:cysteine-type peptidase activity"/>
    <property type="evidence" value="ECO:0007669"/>
    <property type="project" value="InterPro"/>
</dbReference>
<dbReference type="InterPro" id="IPR013128">
    <property type="entry name" value="Peptidase_C1A"/>
</dbReference>
<evidence type="ECO:0000313" key="8">
    <source>
        <dbReference type="EMBL" id="KAL0486560.1"/>
    </source>
</evidence>
<dbReference type="InterPro" id="IPR036496">
    <property type="entry name" value="CathepsinC_exc_dom_sf"/>
</dbReference>
<sequence length="442" mass="48763">MKKVLILIVAVICLVGYSLCDLPVHCMPDKTPGEWSFQLTEQNLSKEQALEKCQLKAPLTPSRKFTVTLSTPTLAKDESGNEGNWHNVYDQGFELVIGGNKYFAFFEYAEQGRTIVSKCGNTFTGLYHEAAVGPKKWGCYKATKTSKVEPSVFSINEPVSASNEIVTANEINKLADTWTATDEYTEDYESKLVPLRRFKALIPDNKLAIPIPAAINKDLPSTVDWRNVSGVNYVSPVRNQASCGSCFSFASTAALEARINIASKNTKHVVLSPQDIVSCSPYSQGCNGGFPYLVFKYGEDFGLQTEECYTYEAADTKCTKDKCPGNKRNYVTDYQYIGGYVGGSNEQNIMEALTHGPVVLNFLVYADFTRYRGGIYIRKSTVIKGGHSVLGVGYGEENGQKYWIVKNSWGGDWGENGFFKIRRGADEAGIESMGPSFATPVI</sequence>
<feature type="signal peptide" evidence="6">
    <location>
        <begin position="1"/>
        <end position="20"/>
    </location>
</feature>
<dbReference type="InterPro" id="IPR000668">
    <property type="entry name" value="Peptidase_C1A_C"/>
</dbReference>
<dbReference type="AlphaFoldDB" id="A0AAW2ZAS9"/>
<dbReference type="InterPro" id="IPR014882">
    <property type="entry name" value="CathepsinC_exc"/>
</dbReference>
<feature type="domain" description="Peptidase C1A papain C-terminal" evidence="7">
    <location>
        <begin position="219"/>
        <end position="439"/>
    </location>
</feature>
<keyword evidence="9" id="KW-1185">Reference proteome</keyword>
<dbReference type="Gene3D" id="2.40.128.80">
    <property type="entry name" value="Cathepsin C, exclusion domain"/>
    <property type="match status" value="1"/>
</dbReference>
<proteinExistence type="inferred from homology"/>
<comment type="catalytic activity">
    <reaction evidence="1">
        <text>Release of an N-terminal dipeptide, Xaa-Yaa-|-Zaa-, except when Xaa is Arg or Lys, or Yaa or Zaa is Pro.</text>
        <dbReference type="EC" id="3.4.14.1"/>
    </reaction>
</comment>
<dbReference type="SMART" id="SM00645">
    <property type="entry name" value="Pept_C1"/>
    <property type="match status" value="1"/>
</dbReference>
<evidence type="ECO:0000259" key="7">
    <source>
        <dbReference type="SMART" id="SM00645"/>
    </source>
</evidence>
<dbReference type="EMBL" id="JAOPGA020001244">
    <property type="protein sequence ID" value="KAL0486560.1"/>
    <property type="molecule type" value="Genomic_DNA"/>
</dbReference>
<evidence type="ECO:0000256" key="4">
    <source>
        <dbReference type="ARBA" id="ARBA00012059"/>
    </source>
</evidence>
<dbReference type="InterPro" id="IPR038765">
    <property type="entry name" value="Papain-like_cys_pep_sf"/>
</dbReference>
<accession>A0AAW2ZAS9</accession>
<keyword evidence="6" id="KW-0732">Signal</keyword>
<dbReference type="GO" id="GO:0006508">
    <property type="term" value="P:proteolysis"/>
    <property type="evidence" value="ECO:0007669"/>
    <property type="project" value="InterPro"/>
</dbReference>
<comment type="similarity">
    <text evidence="3">Belongs to the peptidase C1 family.</text>
</comment>
<dbReference type="Proteomes" id="UP001431209">
    <property type="component" value="Unassembled WGS sequence"/>
</dbReference>
<evidence type="ECO:0000256" key="5">
    <source>
        <dbReference type="ARBA" id="ARBA00023214"/>
    </source>
</evidence>
<evidence type="ECO:0000256" key="2">
    <source>
        <dbReference type="ARBA" id="ARBA00001923"/>
    </source>
</evidence>
<dbReference type="GO" id="GO:0008239">
    <property type="term" value="F:dipeptidyl-peptidase activity"/>
    <property type="evidence" value="ECO:0007669"/>
    <property type="project" value="UniProtKB-EC"/>
</dbReference>
<dbReference type="InterPro" id="IPR025661">
    <property type="entry name" value="Pept_asp_AS"/>
</dbReference>
<dbReference type="Pfam" id="PF00112">
    <property type="entry name" value="Peptidase_C1"/>
    <property type="match status" value="1"/>
</dbReference>
<dbReference type="PROSITE" id="PS00640">
    <property type="entry name" value="THIOL_PROTEASE_ASN"/>
    <property type="match status" value="1"/>
</dbReference>
<organism evidence="8 9">
    <name type="scientific">Acrasis kona</name>
    <dbReference type="NCBI Taxonomy" id="1008807"/>
    <lineage>
        <taxon>Eukaryota</taxon>
        <taxon>Discoba</taxon>
        <taxon>Heterolobosea</taxon>
        <taxon>Tetramitia</taxon>
        <taxon>Eutetramitia</taxon>
        <taxon>Acrasidae</taxon>
        <taxon>Acrasis</taxon>
    </lineage>
</organism>
<dbReference type="Gene3D" id="3.90.70.10">
    <property type="entry name" value="Cysteine proteinases"/>
    <property type="match status" value="1"/>
</dbReference>
<dbReference type="EC" id="3.4.14.1" evidence="4"/>
<dbReference type="PRINTS" id="PR00705">
    <property type="entry name" value="PAPAIN"/>
</dbReference>
<gene>
    <name evidence="8" type="ORF">AKO1_001446</name>
</gene>
<keyword evidence="5" id="KW-0868">Chloride</keyword>
<reference evidence="8 9" key="1">
    <citation type="submission" date="2024-03" db="EMBL/GenBank/DDBJ databases">
        <title>The Acrasis kona genome and developmental transcriptomes reveal deep origins of eukaryotic multicellular pathways.</title>
        <authorList>
            <person name="Sheikh S."/>
            <person name="Fu C.-J."/>
            <person name="Brown M.W."/>
            <person name="Baldauf S.L."/>
        </authorList>
    </citation>
    <scope>NUCLEOTIDE SEQUENCE [LARGE SCALE GENOMIC DNA]</scope>
    <source>
        <strain evidence="8 9">ATCC MYA-3509</strain>
    </source>
</reference>
<feature type="chain" id="PRO_5043789146" description="dipeptidyl-peptidase I" evidence="6">
    <location>
        <begin position="21"/>
        <end position="442"/>
    </location>
</feature>
<protein>
    <recommendedName>
        <fullName evidence="4">dipeptidyl-peptidase I</fullName>
        <ecNumber evidence="4">3.4.14.1</ecNumber>
    </recommendedName>
</protein>
<dbReference type="Pfam" id="PF08773">
    <property type="entry name" value="CathepsinC_exc"/>
    <property type="match status" value="1"/>
</dbReference>